<evidence type="ECO:0000313" key="1">
    <source>
        <dbReference type="EMBL" id="KAF8771213.1"/>
    </source>
</evidence>
<sequence>MDKSSSKLKYGRRRSRSLGGILNAREISITSTIALEHGLSMAEKDLCEDIDDDAFKKPRKSRN</sequence>
<proteinExistence type="predicted"/>
<reference evidence="1" key="1">
    <citation type="journal article" date="2020" name="bioRxiv">
        <title>Chromosome-level reference genome of the European wasp spider Argiope bruennichi: a resource for studies on range expansion and evolutionary adaptation.</title>
        <authorList>
            <person name="Sheffer M.M."/>
            <person name="Hoppe A."/>
            <person name="Krehenwinkel H."/>
            <person name="Uhl G."/>
            <person name="Kuss A.W."/>
            <person name="Jensen L."/>
            <person name="Jensen C."/>
            <person name="Gillespie R.G."/>
            <person name="Hoff K.J."/>
            <person name="Prost S."/>
        </authorList>
    </citation>
    <scope>NUCLEOTIDE SEQUENCE</scope>
</reference>
<protein>
    <submittedName>
        <fullName evidence="1">Uncharacterized protein</fullName>
    </submittedName>
</protein>
<name>A0A8T0EF00_ARGBR</name>
<dbReference type="Proteomes" id="UP000807504">
    <property type="component" value="Unassembled WGS sequence"/>
</dbReference>
<evidence type="ECO:0000313" key="2">
    <source>
        <dbReference type="Proteomes" id="UP000807504"/>
    </source>
</evidence>
<dbReference type="AlphaFoldDB" id="A0A8T0EF00"/>
<comment type="caution">
    <text evidence="1">The sequence shown here is derived from an EMBL/GenBank/DDBJ whole genome shotgun (WGS) entry which is preliminary data.</text>
</comment>
<organism evidence="1 2">
    <name type="scientific">Argiope bruennichi</name>
    <name type="common">Wasp spider</name>
    <name type="synonym">Aranea bruennichi</name>
    <dbReference type="NCBI Taxonomy" id="94029"/>
    <lineage>
        <taxon>Eukaryota</taxon>
        <taxon>Metazoa</taxon>
        <taxon>Ecdysozoa</taxon>
        <taxon>Arthropoda</taxon>
        <taxon>Chelicerata</taxon>
        <taxon>Arachnida</taxon>
        <taxon>Araneae</taxon>
        <taxon>Araneomorphae</taxon>
        <taxon>Entelegynae</taxon>
        <taxon>Araneoidea</taxon>
        <taxon>Araneidae</taxon>
        <taxon>Argiope</taxon>
    </lineage>
</organism>
<reference evidence="1" key="2">
    <citation type="submission" date="2020-06" db="EMBL/GenBank/DDBJ databases">
        <authorList>
            <person name="Sheffer M."/>
        </authorList>
    </citation>
    <scope>NUCLEOTIDE SEQUENCE</scope>
</reference>
<gene>
    <name evidence="1" type="ORF">HNY73_018661</name>
</gene>
<accession>A0A8T0EF00</accession>
<keyword evidence="2" id="KW-1185">Reference proteome</keyword>
<dbReference type="EMBL" id="JABXBU010002228">
    <property type="protein sequence ID" value="KAF8771213.1"/>
    <property type="molecule type" value="Genomic_DNA"/>
</dbReference>